<evidence type="ECO:0000313" key="11">
    <source>
        <dbReference type="EMBL" id="KAF0729339.1"/>
    </source>
</evidence>
<keyword evidence="1" id="KW-0645">Protease</keyword>
<dbReference type="GO" id="GO:0006508">
    <property type="term" value="P:proteolysis"/>
    <property type="evidence" value="ECO:0007669"/>
    <property type="project" value="UniProtKB-KW"/>
</dbReference>
<dbReference type="PANTHER" id="PTHR33064:SF37">
    <property type="entry name" value="RIBONUCLEASE H"/>
    <property type="match status" value="1"/>
</dbReference>
<dbReference type="PANTHER" id="PTHR33064">
    <property type="entry name" value="POL PROTEIN"/>
    <property type="match status" value="1"/>
</dbReference>
<keyword evidence="5" id="KW-0064">Aspartyl protease</keyword>
<keyword evidence="12" id="KW-1185">Reference proteome</keyword>
<feature type="domain" description="Reverse transcriptase" evidence="10">
    <location>
        <begin position="731"/>
        <end position="911"/>
    </location>
</feature>
<feature type="compositionally biased region" description="Basic and acidic residues" evidence="9">
    <location>
        <begin position="39"/>
        <end position="52"/>
    </location>
</feature>
<name>A0A6G0WPP4_9STRA</name>
<dbReference type="InterPro" id="IPR051320">
    <property type="entry name" value="Viral_Replic_Matur_Polypro"/>
</dbReference>
<feature type="compositionally biased region" description="Basic and acidic residues" evidence="9">
    <location>
        <begin position="66"/>
        <end position="82"/>
    </location>
</feature>
<dbReference type="PROSITE" id="PS50878">
    <property type="entry name" value="RT_POL"/>
    <property type="match status" value="1"/>
</dbReference>
<dbReference type="InterPro" id="IPR043502">
    <property type="entry name" value="DNA/RNA_pol_sf"/>
</dbReference>
<proteinExistence type="predicted"/>
<dbReference type="InterPro" id="IPR043128">
    <property type="entry name" value="Rev_trsase/Diguanyl_cyclase"/>
</dbReference>
<dbReference type="AlphaFoldDB" id="A0A6G0WPP4"/>
<keyword evidence="6" id="KW-0255">Endonuclease</keyword>
<evidence type="ECO:0000256" key="4">
    <source>
        <dbReference type="ARBA" id="ARBA00022722"/>
    </source>
</evidence>
<comment type="caution">
    <text evidence="11">The sequence shown here is derived from an EMBL/GenBank/DDBJ whole genome shotgun (WGS) entry which is preliminary data.</text>
</comment>
<dbReference type="CDD" id="cd01647">
    <property type="entry name" value="RT_LTR"/>
    <property type="match status" value="1"/>
</dbReference>
<feature type="region of interest" description="Disordered" evidence="9">
    <location>
        <begin position="39"/>
        <end position="149"/>
    </location>
</feature>
<keyword evidence="8" id="KW-0695">RNA-directed DNA polymerase</keyword>
<dbReference type="GO" id="GO:0003964">
    <property type="term" value="F:RNA-directed DNA polymerase activity"/>
    <property type="evidence" value="ECO:0007669"/>
    <property type="project" value="UniProtKB-KW"/>
</dbReference>
<sequence length="1268" mass="140644">MKLLLDLSSRSTVESTVSWFCKPALDNKEFFSCLSDKLANEHGSPHERERSAWNRRGAPNVALPASERDERSVAEARSRSDRSASPVAASRGVGPFEDRGRPRSAATVKRLFRSPQGRRQPVAVDEARDTNTALKTFEPPDARAGDVADDTEDVDMGQGDGFLQNAPALPKNPTFKGSTKEERRPFMSAYNLYISQTNALTANGVRPFIMPVGACIDPVTKQRVAEWDMGKDPDDVTEGEWIEWFKLAYDVDPRALDGLKKRIAAAVVFDMSITDADSRIGQDGMSAAIRRDRQEWVLREESPAIVKIITAAIKPASLQRAETEQMDLSRNKPLKKDVYRFVRWLREYAIGHERFVGYEEEKPVAKQAVNFESGKTARVRVENKPTSSQPQKVAFAPGASARASPMGCLKCKSPDHRVRDCPDVTKDEAVALLKGHANALAVERTRGASKGSAAVKRVAKVESVPREDLACTVEGILPVRASLLDSGADISVASGGLVSALIAAGAAVDLTSTVPVSLQPYGAESSPICVTKQVRLRSLEFKTAFGPLLLRGLRVWVDETVSDVELTLGLPVMKKLGYNDQTLLENARRQQAVWDFGDQPTSTPGVAMHRALRVEERADDIDDDEGMCCATPELRAPDGADDKAIVREILLSKVDDACAEGMAPEDAERLTSVLLEFQDVFRVRFGQDPPVKVAPLKVHLKAGAVPVKSGLRRCPPTHLEFLEKHVRELEDAGLVYRNTRSRWAAAPRIVPKKDPGDLRMTIDSRPINACTEPMPWPMPNLEVAMAVLRDSKVYFTLDWMKGYWQLPLHPESQEYYSFMMPIGVVTPTRVLMGQSDAVAYCQGVVDELFGEMIMHGLLGWLDDLLGYARTASDLMDLLKRMLAICQAYGLKLHPKKCAFYTTKTIWCGKEVSAEGVAHAPARVQGLCELEPPQTAAELQQFLCATNWMRANIPEYSALVAPLTKLLDIGAKAAASRKKTALARVSLSSIGWCEDHAECFESVKTTLQRMVPLAHPDPEKMVCLYTDASDGFWGAIATQVPLDDLELVASEQRHEPLAFLSGAFRGASERWPIVEKEAFAVVESCKRLEYLLIRPGGFRLFTDHRNLVYMFNPLGASPNMAKYQAHKLQRWSLTMTTFPYVIECVAGEDNLWADLLSRWGSPSRVARAGKMYKLALVSPLQSREFKWPSMDEIVQLQRAHPDRETMSTWDETLKCFVTPASKIWIPDDAIDLQVRVCVVAHAGAAGHRRIDATTASVEEMFEWRTRRQT</sequence>
<dbReference type="Pfam" id="PF17917">
    <property type="entry name" value="RT_RNaseH"/>
    <property type="match status" value="1"/>
</dbReference>
<keyword evidence="7" id="KW-0378">Hydrolase</keyword>
<dbReference type="GO" id="GO:0003676">
    <property type="term" value="F:nucleic acid binding"/>
    <property type="evidence" value="ECO:0007669"/>
    <property type="project" value="InterPro"/>
</dbReference>
<keyword evidence="3" id="KW-0548">Nucleotidyltransferase</keyword>
<evidence type="ECO:0000256" key="1">
    <source>
        <dbReference type="ARBA" id="ARBA00022670"/>
    </source>
</evidence>
<evidence type="ECO:0000313" key="12">
    <source>
        <dbReference type="Proteomes" id="UP000481153"/>
    </source>
</evidence>
<dbReference type="Proteomes" id="UP000481153">
    <property type="component" value="Unassembled WGS sequence"/>
</dbReference>
<dbReference type="GO" id="GO:0008270">
    <property type="term" value="F:zinc ion binding"/>
    <property type="evidence" value="ECO:0007669"/>
    <property type="project" value="InterPro"/>
</dbReference>
<dbReference type="Pfam" id="PF00078">
    <property type="entry name" value="RVT_1"/>
    <property type="match status" value="1"/>
</dbReference>
<evidence type="ECO:0000256" key="6">
    <source>
        <dbReference type="ARBA" id="ARBA00022759"/>
    </source>
</evidence>
<dbReference type="InterPro" id="IPR041373">
    <property type="entry name" value="RT_RNaseH"/>
</dbReference>
<organism evidence="11 12">
    <name type="scientific">Aphanomyces euteiches</name>
    <dbReference type="NCBI Taxonomy" id="100861"/>
    <lineage>
        <taxon>Eukaryota</taxon>
        <taxon>Sar</taxon>
        <taxon>Stramenopiles</taxon>
        <taxon>Oomycota</taxon>
        <taxon>Saprolegniomycetes</taxon>
        <taxon>Saprolegniales</taxon>
        <taxon>Verrucalvaceae</taxon>
        <taxon>Aphanomyces</taxon>
    </lineage>
</organism>
<evidence type="ECO:0000259" key="10">
    <source>
        <dbReference type="PROSITE" id="PS50878"/>
    </source>
</evidence>
<feature type="region of interest" description="Disordered" evidence="9">
    <location>
        <begin position="161"/>
        <end position="180"/>
    </location>
</feature>
<dbReference type="GO" id="GO:0004190">
    <property type="term" value="F:aspartic-type endopeptidase activity"/>
    <property type="evidence" value="ECO:0007669"/>
    <property type="project" value="UniProtKB-KW"/>
</dbReference>
<dbReference type="SUPFAM" id="SSF56672">
    <property type="entry name" value="DNA/RNA polymerases"/>
    <property type="match status" value="1"/>
</dbReference>
<dbReference type="InterPro" id="IPR001878">
    <property type="entry name" value="Znf_CCHC"/>
</dbReference>
<accession>A0A6G0WPP4</accession>
<evidence type="ECO:0000256" key="8">
    <source>
        <dbReference type="ARBA" id="ARBA00022918"/>
    </source>
</evidence>
<keyword evidence="2" id="KW-0808">Transferase</keyword>
<dbReference type="Gene3D" id="3.10.10.10">
    <property type="entry name" value="HIV Type 1 Reverse Transcriptase, subunit A, domain 1"/>
    <property type="match status" value="1"/>
</dbReference>
<evidence type="ECO:0000256" key="9">
    <source>
        <dbReference type="SAM" id="MobiDB-lite"/>
    </source>
</evidence>
<evidence type="ECO:0000256" key="5">
    <source>
        <dbReference type="ARBA" id="ARBA00022750"/>
    </source>
</evidence>
<evidence type="ECO:0000256" key="7">
    <source>
        <dbReference type="ARBA" id="ARBA00022801"/>
    </source>
</evidence>
<dbReference type="VEuPathDB" id="FungiDB:AeMF1_015599"/>
<protein>
    <recommendedName>
        <fullName evidence="10">Reverse transcriptase domain-containing protein</fullName>
    </recommendedName>
</protein>
<dbReference type="InterPro" id="IPR000477">
    <property type="entry name" value="RT_dom"/>
</dbReference>
<dbReference type="GO" id="GO:0004519">
    <property type="term" value="F:endonuclease activity"/>
    <property type="evidence" value="ECO:0007669"/>
    <property type="project" value="UniProtKB-KW"/>
</dbReference>
<reference evidence="11 12" key="1">
    <citation type="submission" date="2019-07" db="EMBL/GenBank/DDBJ databases">
        <title>Genomics analysis of Aphanomyces spp. identifies a new class of oomycete effector associated with host adaptation.</title>
        <authorList>
            <person name="Gaulin E."/>
        </authorList>
    </citation>
    <scope>NUCLEOTIDE SEQUENCE [LARGE SCALE GENOMIC DNA]</scope>
    <source>
        <strain evidence="11 12">ATCC 201684</strain>
    </source>
</reference>
<dbReference type="VEuPathDB" id="FungiDB:AeMF1_015598"/>
<dbReference type="CDD" id="cd09274">
    <property type="entry name" value="RNase_HI_RT_Ty3"/>
    <property type="match status" value="1"/>
</dbReference>
<dbReference type="EMBL" id="VJMJ01000166">
    <property type="protein sequence ID" value="KAF0729339.1"/>
    <property type="molecule type" value="Genomic_DNA"/>
</dbReference>
<gene>
    <name evidence="11" type="ORF">Ae201684_013084</name>
</gene>
<evidence type="ECO:0000256" key="2">
    <source>
        <dbReference type="ARBA" id="ARBA00022679"/>
    </source>
</evidence>
<dbReference type="Gene3D" id="3.30.70.270">
    <property type="match status" value="2"/>
</dbReference>
<evidence type="ECO:0000256" key="3">
    <source>
        <dbReference type="ARBA" id="ARBA00022695"/>
    </source>
</evidence>
<dbReference type="SMART" id="SM00343">
    <property type="entry name" value="ZnF_C2HC"/>
    <property type="match status" value="1"/>
</dbReference>
<keyword evidence="4" id="KW-0540">Nuclease</keyword>